<comment type="subunit">
    <text evidence="16">Interacts with ITCH and WWP1. Interacts (via MIT domain) with IST1; leading to the recruitment of SPART to midbodies. Interacts with MAP1LC3A and MAP1LC3C.</text>
</comment>
<feature type="region of interest" description="Disordered" evidence="18">
    <location>
        <begin position="109"/>
        <end position="172"/>
    </location>
</feature>
<evidence type="ECO:0000256" key="12">
    <source>
        <dbReference type="ARBA" id="ARBA00023055"/>
    </source>
</evidence>
<evidence type="ECO:0000256" key="1">
    <source>
        <dbReference type="ARBA" id="ARBA00004214"/>
    </source>
</evidence>
<dbReference type="Pfam" id="PF06911">
    <property type="entry name" value="Senescence"/>
    <property type="match status" value="1"/>
</dbReference>
<keyword evidence="9" id="KW-0832">Ubl conjugation</keyword>
<dbReference type="GO" id="GO:0008289">
    <property type="term" value="F:lipid binding"/>
    <property type="evidence" value="ECO:0007669"/>
    <property type="project" value="UniProtKB-KW"/>
</dbReference>
<dbReference type="SMART" id="SM00745">
    <property type="entry name" value="MIT"/>
    <property type="match status" value="1"/>
</dbReference>
<keyword evidence="5" id="KW-0963">Cytoplasm</keyword>
<feature type="region of interest" description="Disordered" evidence="18">
    <location>
        <begin position="545"/>
        <end position="570"/>
    </location>
</feature>
<protein>
    <recommendedName>
        <fullName evidence="17">Spartin</fullName>
    </recommendedName>
</protein>
<comment type="subcellular location">
    <subcellularLocation>
        <location evidence="2">Cytoplasm</location>
    </subcellularLocation>
    <subcellularLocation>
        <location evidence="3">Lipid droplet</location>
    </subcellularLocation>
    <subcellularLocation>
        <location evidence="1">Midbody</location>
    </subcellularLocation>
</comment>
<dbReference type="GO" id="GO:0051301">
    <property type="term" value="P:cell division"/>
    <property type="evidence" value="ECO:0007669"/>
    <property type="project" value="TreeGrafter"/>
</dbReference>
<evidence type="ECO:0000256" key="6">
    <source>
        <dbReference type="ARBA" id="ARBA00022499"/>
    </source>
</evidence>
<comment type="function">
    <text evidence="15">Lipophagy receptor that plays an important role in lipid droplet (LD) turnover in motor neurons. Localizes to LDs and interacts with components of the autophagy machinery, such as MAP1LC3A/C proteins to deliver LDs to autophagosomes for degradation via lipophagy. Lipid transfer protein required for lipid droplet degradation, including by lipophagy. Can bind and transfer all lipid species found in lipid droplets, from phospholipids to triglycerides and sterol esters but the direction of lipid transfer by spartin and its cargos are unknown. May be implicated in endosomal trafficking, or microtubule dynamics, or both. Participates in cytokinesis.</text>
</comment>
<evidence type="ECO:0000313" key="20">
    <source>
        <dbReference type="EMBL" id="KAK7125636.1"/>
    </source>
</evidence>
<reference evidence="20 21" key="1">
    <citation type="submission" date="2024-02" db="EMBL/GenBank/DDBJ databases">
        <title>Chromosome-level genome assembly of the Eurasian Minnow (Phoxinus phoxinus).</title>
        <authorList>
            <person name="Oriowo T.O."/>
            <person name="Martin S."/>
            <person name="Stange M."/>
            <person name="Chrysostomakis Y."/>
            <person name="Brown T."/>
            <person name="Winkler S."/>
            <person name="Kukowka S."/>
            <person name="Myers E.W."/>
            <person name="Bohne A."/>
        </authorList>
    </citation>
    <scope>NUCLEOTIDE SEQUENCE [LARGE SCALE GENOMIC DNA]</scope>
    <source>
        <strain evidence="20">ZFMK-TIS-60720</strain>
        <tissue evidence="20">Whole Organism</tissue>
    </source>
</reference>
<name>A0AAN9CDI2_9TELE</name>
<keyword evidence="4" id="KW-0813">Transport</keyword>
<dbReference type="InterPro" id="IPR036181">
    <property type="entry name" value="MIT_dom_sf"/>
</dbReference>
<evidence type="ECO:0000256" key="16">
    <source>
        <dbReference type="ARBA" id="ARBA00064034"/>
    </source>
</evidence>
<dbReference type="GO" id="GO:0030496">
    <property type="term" value="C:midbody"/>
    <property type="evidence" value="ECO:0007669"/>
    <property type="project" value="UniProtKB-SubCell"/>
</dbReference>
<evidence type="ECO:0000256" key="13">
    <source>
        <dbReference type="ARBA" id="ARBA00023098"/>
    </source>
</evidence>
<evidence type="ECO:0000256" key="5">
    <source>
        <dbReference type="ARBA" id="ARBA00022490"/>
    </source>
</evidence>
<evidence type="ECO:0000313" key="21">
    <source>
        <dbReference type="Proteomes" id="UP001364617"/>
    </source>
</evidence>
<organism evidence="20 21">
    <name type="scientific">Phoxinus phoxinus</name>
    <name type="common">Eurasian minnow</name>
    <dbReference type="NCBI Taxonomy" id="58324"/>
    <lineage>
        <taxon>Eukaryota</taxon>
        <taxon>Metazoa</taxon>
        <taxon>Chordata</taxon>
        <taxon>Craniata</taxon>
        <taxon>Vertebrata</taxon>
        <taxon>Euteleostomi</taxon>
        <taxon>Actinopterygii</taxon>
        <taxon>Neopterygii</taxon>
        <taxon>Teleostei</taxon>
        <taxon>Ostariophysi</taxon>
        <taxon>Cypriniformes</taxon>
        <taxon>Leuciscidae</taxon>
        <taxon>Phoxininae</taxon>
        <taxon>Phoxinus</taxon>
    </lineage>
</organism>
<dbReference type="PANTHER" id="PTHR21068:SF43">
    <property type="entry name" value="SPARTIN"/>
    <property type="match status" value="1"/>
</dbReference>
<dbReference type="GO" id="GO:0006869">
    <property type="term" value="P:lipid transport"/>
    <property type="evidence" value="ECO:0007669"/>
    <property type="project" value="UniProtKB-KW"/>
</dbReference>
<dbReference type="InterPro" id="IPR045036">
    <property type="entry name" value="Spartin-like"/>
</dbReference>
<evidence type="ECO:0000256" key="7">
    <source>
        <dbReference type="ARBA" id="ARBA00022553"/>
    </source>
</evidence>
<evidence type="ECO:0000256" key="8">
    <source>
        <dbReference type="ARBA" id="ARBA00022677"/>
    </source>
</evidence>
<dbReference type="EMBL" id="JAYKXH010000023">
    <property type="protein sequence ID" value="KAK7125636.1"/>
    <property type="molecule type" value="Genomic_DNA"/>
</dbReference>
<evidence type="ECO:0000256" key="14">
    <source>
        <dbReference type="ARBA" id="ARBA00023121"/>
    </source>
</evidence>
<keyword evidence="10" id="KW-0442">Lipid degradation</keyword>
<sequence>MESSDPAEIRKSYAKALECLNTGLQCDDAGNKEQALLHYRLGRRHLLRGLEVNTQGERCVGRGWDVARQTQLRMNETLSTITSRLGVLESTATPGQRLYPTLPVLQDPQPLASNTRTHLSASGGAPARPASPMVDFTVPSELPPAYTPQPTDGHLSLSHGGNRPFQAAQPQRQTFAPVNLREVGMEMMFLPSGVQMFFVSAEGHVSAPSYPGYLRIIIYSSQNSDRSTGCAPAYLQVCDWIYPLYPDSPILLSNKGVFTFPDTTAAVPGSYVGVVLSSELPAADRDRFQQQLSVLAQLRVQVDEEHGGATGKDTNLSEKVPPSETSLTQPGGEEKTVPVWSEKMSQSILAGTSWLGRGLVRGAEVTGKAIQKGATKLRENITPEETPAEVSPKVTKSLNAAKQATGGAVKVSQFLVDGVAAVADRVGKELAPHVKKHGSKLIPESLKKSTDGCSKMDGAKLVAGSSIQGLSTLWSSLETAAKTIGKSITSETVTTVRHKYGDEAGHAANTAVQSAVNVGVTAFNVDNLGIKGVLKSTGKLTAKAMVTDESGRDGTKEKEKTPEKGQDEKK</sequence>
<dbReference type="PANTHER" id="PTHR21068">
    <property type="entry name" value="SPARTIN"/>
    <property type="match status" value="1"/>
</dbReference>
<accession>A0AAN9CDI2</accession>
<keyword evidence="8" id="KW-0551">Lipid droplet</keyword>
<feature type="domain" description="MIT" evidence="19">
    <location>
        <begin position="9"/>
        <end position="87"/>
    </location>
</feature>
<proteinExistence type="predicted"/>
<keyword evidence="11" id="KW-0007">Acetylation</keyword>
<keyword evidence="6" id="KW-1017">Isopeptide bond</keyword>
<evidence type="ECO:0000256" key="10">
    <source>
        <dbReference type="ARBA" id="ARBA00022963"/>
    </source>
</evidence>
<keyword evidence="13" id="KW-0443">Lipid metabolism</keyword>
<evidence type="ECO:0000256" key="15">
    <source>
        <dbReference type="ARBA" id="ARBA00054810"/>
    </source>
</evidence>
<dbReference type="InterPro" id="IPR009686">
    <property type="entry name" value="Senescence/spartin_C"/>
</dbReference>
<feature type="compositionally biased region" description="Basic and acidic residues" evidence="18">
    <location>
        <begin position="549"/>
        <end position="570"/>
    </location>
</feature>
<evidence type="ECO:0000256" key="3">
    <source>
        <dbReference type="ARBA" id="ARBA00004502"/>
    </source>
</evidence>
<comment type="caution">
    <text evidence="20">The sequence shown here is derived from an EMBL/GenBank/DDBJ whole genome shotgun (WGS) entry which is preliminary data.</text>
</comment>
<dbReference type="Proteomes" id="UP001364617">
    <property type="component" value="Unassembled WGS sequence"/>
</dbReference>
<evidence type="ECO:0000256" key="17">
    <source>
        <dbReference type="ARBA" id="ARBA00067916"/>
    </source>
</evidence>
<evidence type="ECO:0000256" key="2">
    <source>
        <dbReference type="ARBA" id="ARBA00004496"/>
    </source>
</evidence>
<gene>
    <name evidence="20" type="ORF">R3I93_021113</name>
</gene>
<dbReference type="SUPFAM" id="SSF116846">
    <property type="entry name" value="MIT domain"/>
    <property type="match status" value="1"/>
</dbReference>
<feature type="compositionally biased region" description="Low complexity" evidence="18">
    <location>
        <begin position="120"/>
        <end position="132"/>
    </location>
</feature>
<dbReference type="InterPro" id="IPR007330">
    <property type="entry name" value="MIT_dom"/>
</dbReference>
<feature type="region of interest" description="Disordered" evidence="18">
    <location>
        <begin position="304"/>
        <end position="336"/>
    </location>
</feature>
<evidence type="ECO:0000259" key="19">
    <source>
        <dbReference type="SMART" id="SM00745"/>
    </source>
</evidence>
<keyword evidence="21" id="KW-1185">Reference proteome</keyword>
<keyword evidence="14" id="KW-0446">Lipid-binding</keyword>
<evidence type="ECO:0000256" key="9">
    <source>
        <dbReference type="ARBA" id="ARBA00022843"/>
    </source>
</evidence>
<dbReference type="AlphaFoldDB" id="A0AAN9CDI2"/>
<dbReference type="GO" id="GO:0005737">
    <property type="term" value="C:cytoplasm"/>
    <property type="evidence" value="ECO:0007669"/>
    <property type="project" value="UniProtKB-SubCell"/>
</dbReference>
<keyword evidence="7" id="KW-0597">Phosphoprotein</keyword>
<keyword evidence="12" id="KW-0445">Lipid transport</keyword>
<dbReference type="GO" id="GO:0061724">
    <property type="term" value="P:lipophagy"/>
    <property type="evidence" value="ECO:0007669"/>
    <property type="project" value="UniProtKB-ARBA"/>
</dbReference>
<dbReference type="Gene3D" id="1.20.58.80">
    <property type="entry name" value="Phosphotransferase system, lactose/cellobiose-type IIA subunit"/>
    <property type="match status" value="1"/>
</dbReference>
<dbReference type="GO" id="GO:0005811">
    <property type="term" value="C:lipid droplet"/>
    <property type="evidence" value="ECO:0007669"/>
    <property type="project" value="UniProtKB-SubCell"/>
</dbReference>
<evidence type="ECO:0000256" key="4">
    <source>
        <dbReference type="ARBA" id="ARBA00022448"/>
    </source>
</evidence>
<evidence type="ECO:0000256" key="18">
    <source>
        <dbReference type="SAM" id="MobiDB-lite"/>
    </source>
</evidence>
<evidence type="ECO:0000256" key="11">
    <source>
        <dbReference type="ARBA" id="ARBA00022990"/>
    </source>
</evidence>
<dbReference type="GO" id="GO:0016042">
    <property type="term" value="P:lipid catabolic process"/>
    <property type="evidence" value="ECO:0007669"/>
    <property type="project" value="UniProtKB-KW"/>
</dbReference>
<dbReference type="GO" id="GO:0005886">
    <property type="term" value="C:plasma membrane"/>
    <property type="evidence" value="ECO:0007669"/>
    <property type="project" value="TreeGrafter"/>
</dbReference>
<dbReference type="FunFam" id="1.20.58.80:FF:000009">
    <property type="entry name" value="spartin isoform X1"/>
    <property type="match status" value="1"/>
</dbReference>
<dbReference type="GO" id="GO:0030514">
    <property type="term" value="P:negative regulation of BMP signaling pathway"/>
    <property type="evidence" value="ECO:0007669"/>
    <property type="project" value="TreeGrafter"/>
</dbReference>